<feature type="coiled-coil region" evidence="6">
    <location>
        <begin position="287"/>
        <end position="403"/>
    </location>
</feature>
<comment type="caution">
    <text evidence="11">The sequence shown here is derived from an EMBL/GenBank/DDBJ whole genome shotgun (WGS) entry which is preliminary data.</text>
</comment>
<reference evidence="11" key="1">
    <citation type="submission" date="2021-10" db="EMBL/GenBank/DDBJ databases">
        <title>Tropical sea cucumber genome reveals ecological adaptation and Cuvierian tubules defense mechanism.</title>
        <authorList>
            <person name="Chen T."/>
        </authorList>
    </citation>
    <scope>NUCLEOTIDE SEQUENCE</scope>
    <source>
        <strain evidence="11">Nanhai2018</strain>
        <tissue evidence="11">Muscle</tissue>
    </source>
</reference>
<dbReference type="EMBL" id="JAIZAY010000002">
    <property type="protein sequence ID" value="KAJ8046959.1"/>
    <property type="molecule type" value="Genomic_DNA"/>
</dbReference>
<dbReference type="InterPro" id="IPR003599">
    <property type="entry name" value="Ig_sub"/>
</dbReference>
<dbReference type="InterPro" id="IPR036961">
    <property type="entry name" value="Kinesin_motor_dom_sf"/>
</dbReference>
<dbReference type="SMART" id="SM00129">
    <property type="entry name" value="KISc"/>
    <property type="match status" value="1"/>
</dbReference>
<dbReference type="GO" id="GO:0007018">
    <property type="term" value="P:microtubule-based movement"/>
    <property type="evidence" value="ECO:0007669"/>
    <property type="project" value="InterPro"/>
</dbReference>
<sequence length="696" mass="78445">MMHSLMLLTLVILMSQCKAIAEDKQQEYWPKLYFRKGETAYLPCIPQGDANAYFWKKGDTFGSSEDVASILHGIPDDSSNGKKGKYVIFENGTLAISSVTSEDEGRYFCRIVSESNECYASLTVDLIVDLEASFLTIEECSPRPSCTLFSSLHSKLNLTCTAYSVPPLTTLRWFNGTKEISSGVPVTKEENKDLSFKLSQVIEVTYGIPSSLSCKATDIQNHEKTVHVQLETLEVSQCQSPVVAVAISVVLVIICIVAVAISVSKAMMLRKEKQDLEKGQKDSKVPLQNKEQQKRIDELQNEKSELKEEIIQMKEVNQNLQSEHSLLKKKYEDQEQERLEIAEIKGQHGKVQDLNQQLQSKYEELKSKHAKTEEVYNELLGAFLKLKRTLETSQRKYRSLEMKNLDKVTLSCRISPRATTSKELIEGDRTLQYGETSYQFGQLHSKETSQEAIFKSLESLIQNAIDGENVFVFAVGGSSTGKTFTMYGEAGGSKRNQGLVPRALDRIFKQKEKLEKIGFKVNIKARYIHVCRGTGKGKEKYSLTSPTKPNLKCTEETYSFENDTKLSIKIFQISSIKDALTLLEGETSLRQMKGKSDQENVEKLHGIFQVTVETIEKSATFSTGNLSFVIVRGFEALRESFKKPDKYSTNLSHYLAPFVQGDKCRGVLIAHITPDKFQESKTHLDELNKIKAEAMQ</sequence>
<comment type="similarity">
    <text evidence="5">Belongs to the TRAFAC class myosin-kinesin ATPase superfamily. Kinesin family.</text>
</comment>
<evidence type="ECO:0000256" key="1">
    <source>
        <dbReference type="ARBA" id="ARBA00004245"/>
    </source>
</evidence>
<evidence type="ECO:0000256" key="5">
    <source>
        <dbReference type="PROSITE-ProRule" id="PRU00283"/>
    </source>
</evidence>
<dbReference type="GO" id="GO:0008017">
    <property type="term" value="F:microtubule binding"/>
    <property type="evidence" value="ECO:0007669"/>
    <property type="project" value="InterPro"/>
</dbReference>
<dbReference type="GO" id="GO:0005524">
    <property type="term" value="F:ATP binding"/>
    <property type="evidence" value="ECO:0007669"/>
    <property type="project" value="UniProtKB-UniRule"/>
</dbReference>
<dbReference type="InterPro" id="IPR007110">
    <property type="entry name" value="Ig-like_dom"/>
</dbReference>
<dbReference type="PROSITE" id="PS50835">
    <property type="entry name" value="IG_LIKE"/>
    <property type="match status" value="2"/>
</dbReference>
<gene>
    <name evidence="11" type="ORF">HOLleu_05813</name>
</gene>
<dbReference type="Gene3D" id="3.40.850.10">
    <property type="entry name" value="Kinesin motor domain"/>
    <property type="match status" value="1"/>
</dbReference>
<keyword evidence="4" id="KW-0963">Cytoplasm</keyword>
<dbReference type="SMART" id="SM00409">
    <property type="entry name" value="IG"/>
    <property type="match status" value="1"/>
</dbReference>
<keyword evidence="8" id="KW-0732">Signal</keyword>
<feature type="binding site" evidence="5">
    <location>
        <begin position="476"/>
        <end position="483"/>
    </location>
    <ligand>
        <name>ATP</name>
        <dbReference type="ChEBI" id="CHEBI:30616"/>
    </ligand>
</feature>
<feature type="transmembrane region" description="Helical" evidence="7">
    <location>
        <begin position="242"/>
        <end position="263"/>
    </location>
</feature>
<feature type="domain" description="Ig-like" evidence="10">
    <location>
        <begin position="142"/>
        <end position="227"/>
    </location>
</feature>
<dbReference type="AlphaFoldDB" id="A0A9Q1CLZ0"/>
<evidence type="ECO:0000256" key="4">
    <source>
        <dbReference type="ARBA" id="ARBA00023212"/>
    </source>
</evidence>
<keyword evidence="7" id="KW-1133">Transmembrane helix</keyword>
<dbReference type="InterPro" id="IPR001752">
    <property type="entry name" value="Kinesin_motor_dom"/>
</dbReference>
<evidence type="ECO:0000259" key="9">
    <source>
        <dbReference type="PROSITE" id="PS50067"/>
    </source>
</evidence>
<dbReference type="SUPFAM" id="SSF52540">
    <property type="entry name" value="P-loop containing nucleoside triphosphate hydrolases"/>
    <property type="match status" value="1"/>
</dbReference>
<dbReference type="PANTHER" id="PTHR47972">
    <property type="entry name" value="KINESIN-LIKE PROTEIN KLP-3"/>
    <property type="match status" value="1"/>
</dbReference>
<evidence type="ECO:0000256" key="8">
    <source>
        <dbReference type="SAM" id="SignalP"/>
    </source>
</evidence>
<dbReference type="PROSITE" id="PS50067">
    <property type="entry name" value="KINESIN_MOTOR_2"/>
    <property type="match status" value="1"/>
</dbReference>
<evidence type="ECO:0000313" key="12">
    <source>
        <dbReference type="Proteomes" id="UP001152320"/>
    </source>
</evidence>
<keyword evidence="7" id="KW-0472">Membrane</keyword>
<keyword evidence="4" id="KW-0206">Cytoskeleton</keyword>
<dbReference type="Pfam" id="PF07686">
    <property type="entry name" value="V-set"/>
    <property type="match status" value="1"/>
</dbReference>
<dbReference type="GO" id="GO:0003777">
    <property type="term" value="F:microtubule motor activity"/>
    <property type="evidence" value="ECO:0007669"/>
    <property type="project" value="InterPro"/>
</dbReference>
<keyword evidence="7" id="KW-0812">Transmembrane</keyword>
<dbReference type="GO" id="GO:0005856">
    <property type="term" value="C:cytoskeleton"/>
    <property type="evidence" value="ECO:0007669"/>
    <property type="project" value="UniProtKB-SubCell"/>
</dbReference>
<comment type="subcellular location">
    <subcellularLocation>
        <location evidence="1">Cytoplasm</location>
        <location evidence="1">Cytoskeleton</location>
    </subcellularLocation>
</comment>
<keyword evidence="6" id="KW-0175">Coiled coil</keyword>
<evidence type="ECO:0000256" key="2">
    <source>
        <dbReference type="ARBA" id="ARBA00022741"/>
    </source>
</evidence>
<proteinExistence type="inferred from homology"/>
<dbReference type="Proteomes" id="UP001152320">
    <property type="component" value="Chromosome 2"/>
</dbReference>
<dbReference type="InterPro" id="IPR036179">
    <property type="entry name" value="Ig-like_dom_sf"/>
</dbReference>
<keyword evidence="3 5" id="KW-0067">ATP-binding</keyword>
<feature type="signal peptide" evidence="8">
    <location>
        <begin position="1"/>
        <end position="21"/>
    </location>
</feature>
<dbReference type="InterPro" id="IPR027417">
    <property type="entry name" value="P-loop_NTPase"/>
</dbReference>
<keyword evidence="2 5" id="KW-0547">Nucleotide-binding</keyword>
<protein>
    <submittedName>
        <fullName evidence="11">Kinesin-like protein KIN-14M</fullName>
    </submittedName>
</protein>
<dbReference type="SUPFAM" id="SSF48726">
    <property type="entry name" value="Immunoglobulin"/>
    <property type="match status" value="2"/>
</dbReference>
<evidence type="ECO:0000313" key="11">
    <source>
        <dbReference type="EMBL" id="KAJ8046959.1"/>
    </source>
</evidence>
<name>A0A9Q1CLZ0_HOLLE</name>
<dbReference type="InterPro" id="IPR013783">
    <property type="entry name" value="Ig-like_fold"/>
</dbReference>
<accession>A0A9Q1CLZ0</accession>
<feature type="domain" description="Kinesin motor" evidence="9">
    <location>
        <begin position="407"/>
        <end position="696"/>
    </location>
</feature>
<evidence type="ECO:0000256" key="3">
    <source>
        <dbReference type="ARBA" id="ARBA00022840"/>
    </source>
</evidence>
<evidence type="ECO:0000256" key="7">
    <source>
        <dbReference type="SAM" id="Phobius"/>
    </source>
</evidence>
<evidence type="ECO:0000256" key="6">
    <source>
        <dbReference type="SAM" id="Coils"/>
    </source>
</evidence>
<dbReference type="InterPro" id="IPR027640">
    <property type="entry name" value="Kinesin-like_fam"/>
</dbReference>
<evidence type="ECO:0000259" key="10">
    <source>
        <dbReference type="PROSITE" id="PS50835"/>
    </source>
</evidence>
<keyword evidence="12" id="KW-1185">Reference proteome</keyword>
<organism evidence="11 12">
    <name type="scientific">Holothuria leucospilota</name>
    <name type="common">Black long sea cucumber</name>
    <name type="synonym">Mertensiothuria leucospilota</name>
    <dbReference type="NCBI Taxonomy" id="206669"/>
    <lineage>
        <taxon>Eukaryota</taxon>
        <taxon>Metazoa</taxon>
        <taxon>Echinodermata</taxon>
        <taxon>Eleutherozoa</taxon>
        <taxon>Echinozoa</taxon>
        <taxon>Holothuroidea</taxon>
        <taxon>Aspidochirotacea</taxon>
        <taxon>Aspidochirotida</taxon>
        <taxon>Holothuriidae</taxon>
        <taxon>Holothuria</taxon>
    </lineage>
</organism>
<dbReference type="Pfam" id="PF00225">
    <property type="entry name" value="Kinesin"/>
    <property type="match status" value="1"/>
</dbReference>
<feature type="domain" description="Ig-like" evidence="10">
    <location>
        <begin position="36"/>
        <end position="125"/>
    </location>
</feature>
<dbReference type="Gene3D" id="2.60.40.10">
    <property type="entry name" value="Immunoglobulins"/>
    <property type="match status" value="2"/>
</dbReference>
<feature type="chain" id="PRO_5040513571" evidence="8">
    <location>
        <begin position="22"/>
        <end position="696"/>
    </location>
</feature>
<keyword evidence="5" id="KW-0505">Motor protein</keyword>
<dbReference type="InterPro" id="IPR013106">
    <property type="entry name" value="Ig_V-set"/>
</dbReference>